<comment type="caution">
    <text evidence="4">The sequence shown here is derived from an EMBL/GenBank/DDBJ whole genome shotgun (WGS) entry which is preliminary data.</text>
</comment>
<dbReference type="CDD" id="cd03394">
    <property type="entry name" value="PAP2_like_5"/>
    <property type="match status" value="1"/>
</dbReference>
<proteinExistence type="predicted"/>
<reference evidence="4 5" key="1">
    <citation type="journal article" date="2019" name="Nat. Med.">
        <title>A library of human gut bacterial isolates paired with longitudinal multiomics data enables mechanistic microbiome research.</title>
        <authorList>
            <person name="Poyet M."/>
            <person name="Groussin M."/>
            <person name="Gibbons S.M."/>
            <person name="Avila-Pacheco J."/>
            <person name="Jiang X."/>
            <person name="Kearney S.M."/>
            <person name="Perrotta A.R."/>
            <person name="Berdy B."/>
            <person name="Zhao S."/>
            <person name="Lieberman T.D."/>
            <person name="Swanson P.K."/>
            <person name="Smith M."/>
            <person name="Roesemann S."/>
            <person name="Alexander J.E."/>
            <person name="Rich S.A."/>
            <person name="Livny J."/>
            <person name="Vlamakis H."/>
            <person name="Clish C."/>
            <person name="Bullock K."/>
            <person name="Deik A."/>
            <person name="Scott J."/>
            <person name="Pierce K.A."/>
            <person name="Xavier R.J."/>
            <person name="Alm E.J."/>
        </authorList>
    </citation>
    <scope>NUCLEOTIDE SEQUENCE [LARGE SCALE GENOMIC DNA]</scope>
    <source>
        <strain evidence="4 5">BIOML-A1</strain>
    </source>
</reference>
<keyword evidence="2" id="KW-0732">Signal</keyword>
<evidence type="ECO:0000313" key="4">
    <source>
        <dbReference type="EMBL" id="KAA3158699.1"/>
    </source>
</evidence>
<protein>
    <submittedName>
        <fullName evidence="4">Phosphatase PAP2 family protein</fullName>
    </submittedName>
</protein>
<sequence length="422" mass="46622">MNDWLWMKRSFLLCLSAVFLISGPVSAQIKDSLGNECLIPAAESSFSQYVDRRTSTKGYRMTFVAVPLILGGAVVSLYDTDFRRLRNGYVRSFHHDYDDYLQYAPAALLVGMKVCGVESRSSWGRMLVSDAFSAGLMAAAVNSLKYSFRVMRPDGSTRNSFPSGHTATAFMTATMLHKEYGHRSPWYSIGGYTLATLTGVTRQLNNRHWMSDVMVGAGIGILATEFGYFLADLIFKEKGLKVRETYVVFDRYRHPSFVGFSVGLTVIPGSYTPYAGMHTDFKVGPTVGVQGAWFASPYVGVGGRFAVTNLEMNVNGVPQNDEFECCSVTAGPYFSYPLSTRWRIGSKLLCGYEHYKPYTTSGYRIEGRGGFTVGTGFSSTYLVNRNLGVRFTADYDVAPPLVSSSCEAMHKLTLGMTVSAMF</sequence>
<dbReference type="PANTHER" id="PTHR14969:SF13">
    <property type="entry name" value="AT30094P"/>
    <property type="match status" value="1"/>
</dbReference>
<name>A0ABQ6S270_9BACT</name>
<feature type="chain" id="PRO_5045984885" evidence="2">
    <location>
        <begin position="28"/>
        <end position="422"/>
    </location>
</feature>
<dbReference type="SMART" id="SM00014">
    <property type="entry name" value="acidPPc"/>
    <property type="match status" value="1"/>
</dbReference>
<dbReference type="Proteomes" id="UP000324870">
    <property type="component" value="Unassembled WGS sequence"/>
</dbReference>
<dbReference type="InterPro" id="IPR000326">
    <property type="entry name" value="PAP2/HPO"/>
</dbReference>
<keyword evidence="1" id="KW-1133">Transmembrane helix</keyword>
<evidence type="ECO:0000256" key="1">
    <source>
        <dbReference type="SAM" id="Phobius"/>
    </source>
</evidence>
<feature type="transmembrane region" description="Helical" evidence="1">
    <location>
        <begin position="59"/>
        <end position="78"/>
    </location>
</feature>
<dbReference type="Pfam" id="PF01569">
    <property type="entry name" value="PAP2"/>
    <property type="match status" value="1"/>
</dbReference>
<feature type="signal peptide" evidence="2">
    <location>
        <begin position="1"/>
        <end position="27"/>
    </location>
</feature>
<evidence type="ECO:0000259" key="3">
    <source>
        <dbReference type="SMART" id="SM00014"/>
    </source>
</evidence>
<dbReference type="Gene3D" id="1.20.144.10">
    <property type="entry name" value="Phosphatidic acid phosphatase type 2/haloperoxidase"/>
    <property type="match status" value="1"/>
</dbReference>
<evidence type="ECO:0000256" key="2">
    <source>
        <dbReference type="SAM" id="SignalP"/>
    </source>
</evidence>
<gene>
    <name evidence="4" type="ORF">F2A26_10855</name>
</gene>
<dbReference type="EMBL" id="VVND01000016">
    <property type="protein sequence ID" value="KAA3158699.1"/>
    <property type="molecule type" value="Genomic_DNA"/>
</dbReference>
<feature type="transmembrane region" description="Helical" evidence="1">
    <location>
        <begin position="213"/>
        <end position="235"/>
    </location>
</feature>
<keyword evidence="5" id="KW-1185">Reference proteome</keyword>
<keyword evidence="1" id="KW-0472">Membrane</keyword>
<dbReference type="PANTHER" id="PTHR14969">
    <property type="entry name" value="SPHINGOSINE-1-PHOSPHATE PHOSPHOHYDROLASE"/>
    <property type="match status" value="1"/>
</dbReference>
<dbReference type="SUPFAM" id="SSF48317">
    <property type="entry name" value="Acid phosphatase/Vanadium-dependent haloperoxidase"/>
    <property type="match status" value="1"/>
</dbReference>
<evidence type="ECO:0000313" key="5">
    <source>
        <dbReference type="Proteomes" id="UP000324870"/>
    </source>
</evidence>
<dbReference type="InterPro" id="IPR036938">
    <property type="entry name" value="PAP2/HPO_sf"/>
</dbReference>
<keyword evidence="1" id="KW-0812">Transmembrane</keyword>
<accession>A0ABQ6S270</accession>
<feature type="domain" description="Phosphatidic acid phosphatase type 2/haloperoxidase" evidence="3">
    <location>
        <begin position="127"/>
        <end position="228"/>
    </location>
</feature>
<organism evidence="4 5">
    <name type="scientific">Alistipes finegoldii</name>
    <dbReference type="NCBI Taxonomy" id="214856"/>
    <lineage>
        <taxon>Bacteria</taxon>
        <taxon>Pseudomonadati</taxon>
        <taxon>Bacteroidota</taxon>
        <taxon>Bacteroidia</taxon>
        <taxon>Bacteroidales</taxon>
        <taxon>Rikenellaceae</taxon>
        <taxon>Alistipes</taxon>
    </lineage>
</organism>